<organism evidence="1 2">
    <name type="scientific">Lacticaseibacillus manihotivorans DSM 13343 = JCM 12514</name>
    <dbReference type="NCBI Taxonomy" id="1423769"/>
    <lineage>
        <taxon>Bacteria</taxon>
        <taxon>Bacillati</taxon>
        <taxon>Bacillota</taxon>
        <taxon>Bacilli</taxon>
        <taxon>Lactobacillales</taxon>
        <taxon>Lactobacillaceae</taxon>
        <taxon>Lacticaseibacillus</taxon>
    </lineage>
</organism>
<keyword evidence="2" id="KW-1185">Reference proteome</keyword>
<evidence type="ECO:0000313" key="2">
    <source>
        <dbReference type="Proteomes" id="UP000051790"/>
    </source>
</evidence>
<name>A0A0R1QSA9_9LACO</name>
<dbReference type="RefSeq" id="WP_056963576.1">
    <property type="nucleotide sequence ID" value="NZ_AZEU01000134.1"/>
</dbReference>
<dbReference type="AlphaFoldDB" id="A0A0R1QSA9"/>
<dbReference type="PATRIC" id="fig|1423769.4.peg.967"/>
<dbReference type="OrthoDB" id="2314098at2"/>
<comment type="caution">
    <text evidence="1">The sequence shown here is derived from an EMBL/GenBank/DDBJ whole genome shotgun (WGS) entry which is preliminary data.</text>
</comment>
<proteinExistence type="predicted"/>
<dbReference type="EMBL" id="AZEU01000134">
    <property type="protein sequence ID" value="KRL45109.1"/>
    <property type="molecule type" value="Genomic_DNA"/>
</dbReference>
<evidence type="ECO:0000313" key="1">
    <source>
        <dbReference type="EMBL" id="KRL45109.1"/>
    </source>
</evidence>
<gene>
    <name evidence="1" type="ORF">FD01_GL000899</name>
</gene>
<reference evidence="1 2" key="1">
    <citation type="journal article" date="2015" name="Genome Announc.">
        <title>Expanding the biotechnology potential of lactobacilli through comparative genomics of 213 strains and associated genera.</title>
        <authorList>
            <person name="Sun Z."/>
            <person name="Harris H.M."/>
            <person name="McCann A."/>
            <person name="Guo C."/>
            <person name="Argimon S."/>
            <person name="Zhang W."/>
            <person name="Yang X."/>
            <person name="Jeffery I.B."/>
            <person name="Cooney J.C."/>
            <person name="Kagawa T.F."/>
            <person name="Liu W."/>
            <person name="Song Y."/>
            <person name="Salvetti E."/>
            <person name="Wrobel A."/>
            <person name="Rasinkangas P."/>
            <person name="Parkhill J."/>
            <person name="Rea M.C."/>
            <person name="O'Sullivan O."/>
            <person name="Ritari J."/>
            <person name="Douillard F.P."/>
            <person name="Paul Ross R."/>
            <person name="Yang R."/>
            <person name="Briner A.E."/>
            <person name="Felis G.E."/>
            <person name="de Vos W.M."/>
            <person name="Barrangou R."/>
            <person name="Klaenhammer T.R."/>
            <person name="Caufield P.W."/>
            <person name="Cui Y."/>
            <person name="Zhang H."/>
            <person name="O'Toole P.W."/>
        </authorList>
    </citation>
    <scope>NUCLEOTIDE SEQUENCE [LARGE SCALE GENOMIC DNA]</scope>
    <source>
        <strain evidence="1 2">DSM 13343</strain>
    </source>
</reference>
<protein>
    <submittedName>
        <fullName evidence="1">Uncharacterized protein</fullName>
    </submittedName>
</protein>
<dbReference type="Proteomes" id="UP000051790">
    <property type="component" value="Unassembled WGS sequence"/>
</dbReference>
<accession>A0A0R1QSA9</accession>
<sequence length="69" mass="7859">MKKDLIIWVPTAKGADTMKFENVTEFRGFETIIQFEYDGVSTSKHRRAAFERSKILGYALEKEAGDDGN</sequence>